<reference evidence="7 8" key="1">
    <citation type="submission" date="2014-12" db="EMBL/GenBank/DDBJ databases">
        <title>Draft genome sequence of Cohnella kolymensis strain B-2846.</title>
        <authorList>
            <person name="Karlyshev A.V."/>
            <person name="Kudryashova E.B."/>
        </authorList>
    </citation>
    <scope>NUCLEOTIDE SEQUENCE [LARGE SCALE GENOMIC DNA]</scope>
    <source>
        <strain evidence="7 8">VKM B-2846</strain>
    </source>
</reference>
<feature type="transmembrane region" description="Helical" evidence="6">
    <location>
        <begin position="182"/>
        <end position="204"/>
    </location>
</feature>
<evidence type="ECO:0000256" key="4">
    <source>
        <dbReference type="ARBA" id="ARBA00022989"/>
    </source>
</evidence>
<feature type="transmembrane region" description="Helical" evidence="6">
    <location>
        <begin position="390"/>
        <end position="410"/>
    </location>
</feature>
<evidence type="ECO:0000256" key="1">
    <source>
        <dbReference type="ARBA" id="ARBA00004651"/>
    </source>
</evidence>
<protein>
    <recommendedName>
        <fullName evidence="9">Polysaccharide biosynthesis protein C-terminal domain-containing protein</fullName>
    </recommendedName>
</protein>
<comment type="caution">
    <text evidence="7">The sequence shown here is derived from an EMBL/GenBank/DDBJ whole genome shotgun (WGS) entry which is preliminary data.</text>
</comment>
<feature type="transmembrane region" description="Helical" evidence="6">
    <location>
        <begin position="343"/>
        <end position="370"/>
    </location>
</feature>
<evidence type="ECO:0000256" key="5">
    <source>
        <dbReference type="ARBA" id="ARBA00023136"/>
    </source>
</evidence>
<feature type="transmembrane region" description="Helical" evidence="6">
    <location>
        <begin position="243"/>
        <end position="264"/>
    </location>
</feature>
<comment type="subcellular location">
    <subcellularLocation>
        <location evidence="1">Cell membrane</location>
        <topology evidence="1">Multi-pass membrane protein</topology>
    </subcellularLocation>
</comment>
<gene>
    <name evidence="7" type="ORF">SD71_13795</name>
</gene>
<feature type="transmembrane region" description="Helical" evidence="6">
    <location>
        <begin position="12"/>
        <end position="34"/>
    </location>
</feature>
<evidence type="ECO:0000313" key="7">
    <source>
        <dbReference type="EMBL" id="KIL35383.1"/>
    </source>
</evidence>
<keyword evidence="2" id="KW-1003">Cell membrane</keyword>
<evidence type="ECO:0000256" key="3">
    <source>
        <dbReference type="ARBA" id="ARBA00022692"/>
    </source>
</evidence>
<feature type="transmembrane region" description="Helical" evidence="6">
    <location>
        <begin position="154"/>
        <end position="176"/>
    </location>
</feature>
<accession>A0ABR5A2U6</accession>
<proteinExistence type="predicted"/>
<dbReference type="PANTHER" id="PTHR30250:SF26">
    <property type="entry name" value="PSMA PROTEIN"/>
    <property type="match status" value="1"/>
</dbReference>
<dbReference type="InterPro" id="IPR050833">
    <property type="entry name" value="Poly_Biosynth_Transport"/>
</dbReference>
<feature type="transmembrane region" description="Helical" evidence="6">
    <location>
        <begin position="92"/>
        <end position="111"/>
    </location>
</feature>
<feature type="transmembrane region" description="Helical" evidence="6">
    <location>
        <begin position="305"/>
        <end position="331"/>
    </location>
</feature>
<evidence type="ECO:0008006" key="9">
    <source>
        <dbReference type="Google" id="ProtNLM"/>
    </source>
</evidence>
<keyword evidence="4 6" id="KW-1133">Transmembrane helix</keyword>
<sequence>MKSRRTAAVKNIIVITIYQLFTIILGFIIPKLFLTTYGPSIHGLTSSITNIMNYVLLLNAGLNIASTQSLYEPLSQNNIKRINEVLNAIKLYYYNTGIVLFIVITIIATILPVLINDVPRETVFWLMLVMGLQTTLDCFLLSKYRVLLQADQKLYISFIFSIIVLVLRGTIQIVLISNNYSVVAVQSIPALLQLITMLLQNMYVRYYYPMLDGKVKPDKTALAKRWSAFVHQISGLIVNNKDILLLTTTGNMILVSIYSVYQLVFSQLYNLMTTVFSQGSVAGFGHLLASGSKESLRSNYSTYEYIYFIFISIVYSITAIMILPFVNLFTAGVEDVYYVDPKLAVLFIIIGMLNNFRVPGVTLINAGGYYKETQWRAITEALINLSSSLVFMQFMGVYGILLGTVVSFIYRTIDTLIFSNKHILNQSPNHSILRSLRVIAVVVCSIIFFSFCFSN</sequence>
<dbReference type="EMBL" id="JXAL01000022">
    <property type="protein sequence ID" value="KIL35383.1"/>
    <property type="molecule type" value="Genomic_DNA"/>
</dbReference>
<evidence type="ECO:0000313" key="8">
    <source>
        <dbReference type="Proteomes" id="UP000054526"/>
    </source>
</evidence>
<dbReference type="RefSeq" id="WP_041064191.1">
    <property type="nucleotide sequence ID" value="NZ_JXAL01000022.1"/>
</dbReference>
<keyword evidence="5 6" id="KW-0472">Membrane</keyword>
<dbReference type="Proteomes" id="UP000054526">
    <property type="component" value="Unassembled WGS sequence"/>
</dbReference>
<dbReference type="PANTHER" id="PTHR30250">
    <property type="entry name" value="PST FAMILY PREDICTED COLANIC ACID TRANSPORTER"/>
    <property type="match status" value="1"/>
</dbReference>
<feature type="transmembrane region" description="Helical" evidence="6">
    <location>
        <begin position="123"/>
        <end position="142"/>
    </location>
</feature>
<feature type="transmembrane region" description="Helical" evidence="6">
    <location>
        <begin position="431"/>
        <end position="451"/>
    </location>
</feature>
<evidence type="ECO:0000256" key="2">
    <source>
        <dbReference type="ARBA" id="ARBA00022475"/>
    </source>
</evidence>
<name>A0ABR5A2U6_9BACL</name>
<feature type="transmembrane region" description="Helical" evidence="6">
    <location>
        <begin position="54"/>
        <end position="71"/>
    </location>
</feature>
<keyword evidence="3 6" id="KW-0812">Transmembrane</keyword>
<organism evidence="7 8">
    <name type="scientific">Cohnella kolymensis</name>
    <dbReference type="NCBI Taxonomy" id="1590652"/>
    <lineage>
        <taxon>Bacteria</taxon>
        <taxon>Bacillati</taxon>
        <taxon>Bacillota</taxon>
        <taxon>Bacilli</taxon>
        <taxon>Bacillales</taxon>
        <taxon>Paenibacillaceae</taxon>
        <taxon>Cohnella</taxon>
    </lineage>
</organism>
<keyword evidence="8" id="KW-1185">Reference proteome</keyword>
<evidence type="ECO:0000256" key="6">
    <source>
        <dbReference type="SAM" id="Phobius"/>
    </source>
</evidence>